<evidence type="ECO:0000313" key="1">
    <source>
        <dbReference type="EMBL" id="OOC60714.1"/>
    </source>
</evidence>
<reference evidence="1 2" key="1">
    <citation type="submission" date="2016-12" db="EMBL/GenBank/DDBJ databases">
        <title>Genome sequencing and description of Paenibacillus sp. nov. from high altitude lake in the Indian Trans- Himalayas.</title>
        <authorList>
            <person name="Kiran S."/>
            <person name="Swarnkar M.K."/>
            <person name="Rana A."/>
            <person name="Tewari R."/>
            <person name="Gulati A."/>
        </authorList>
    </citation>
    <scope>NUCLEOTIDE SEQUENCE [LARGE SCALE GENOMIC DNA]</scope>
    <source>
        <strain evidence="1 2">IHBB 9951</strain>
    </source>
</reference>
<protein>
    <recommendedName>
        <fullName evidence="3">Amidase</fullName>
    </recommendedName>
</protein>
<proteinExistence type="predicted"/>
<dbReference type="EMBL" id="MRVI01000001">
    <property type="protein sequence ID" value="OOC60714.1"/>
    <property type="molecule type" value="Genomic_DNA"/>
</dbReference>
<comment type="caution">
    <text evidence="1">The sequence shown here is derived from an EMBL/GenBank/DDBJ whole genome shotgun (WGS) entry which is preliminary data.</text>
</comment>
<sequence length="302" mass="34506">MRLNHAKAKYGILAVLIGLLLLILFLPHSEKVNQNKATWLWDASLIRSEPEEIVTFSVNHGITTIFLQIQQDVQEEEYRRFISAASREGIQVHALDGHPEWAYENGRKEGLKLLSWLEAYNRAASPEERFQGVQLDVEPYVLKRWDREQAQVVKEWSANMEAWVQEAERIALPLSAAVPFWLDSVPGPEGNPDGSFSRWMIKRTDSIAIMAYRDSGEQMYELSKEELKQADELGKSVWIGMELAHTDEGEHLTFYAKSRGEMEDEAERAASLGSEHPSFAGIAVHHYQAWVHKNMAMAEDEQ</sequence>
<keyword evidence="2" id="KW-1185">Reference proteome</keyword>
<accession>A0ABX3JSP6</accession>
<gene>
    <name evidence="1" type="ORF">BBD40_01770</name>
</gene>
<name>A0ABX3JSP6_9BACL</name>
<dbReference type="Proteomes" id="UP000189059">
    <property type="component" value="Unassembled WGS sequence"/>
</dbReference>
<evidence type="ECO:0008006" key="3">
    <source>
        <dbReference type="Google" id="ProtNLM"/>
    </source>
</evidence>
<dbReference type="RefSeq" id="WP_189635990.1">
    <property type="nucleotide sequence ID" value="NZ_MRVI01000001.1"/>
</dbReference>
<evidence type="ECO:0000313" key="2">
    <source>
        <dbReference type="Proteomes" id="UP000189059"/>
    </source>
</evidence>
<organism evidence="1 2">
    <name type="scientific">Paenibacillus ihbetae</name>
    <dbReference type="NCBI Taxonomy" id="1870820"/>
    <lineage>
        <taxon>Bacteria</taxon>
        <taxon>Bacillati</taxon>
        <taxon>Bacillota</taxon>
        <taxon>Bacilli</taxon>
        <taxon>Bacillales</taxon>
        <taxon>Paenibacillaceae</taxon>
        <taxon>Paenibacillus</taxon>
    </lineage>
</organism>